<gene>
    <name evidence="2" type="primary">spoIIIAF</name>
    <name evidence="2" type="ORF">ACFSUL_10485</name>
</gene>
<dbReference type="NCBIfam" id="TIGR02896">
    <property type="entry name" value="spore_III_AF"/>
    <property type="match status" value="1"/>
</dbReference>
<dbReference type="Proteomes" id="UP001597506">
    <property type="component" value="Unassembled WGS sequence"/>
</dbReference>
<dbReference type="Pfam" id="PF09581">
    <property type="entry name" value="Spore_III_AF"/>
    <property type="match status" value="1"/>
</dbReference>
<feature type="transmembrane region" description="Helical" evidence="1">
    <location>
        <begin position="37"/>
        <end position="55"/>
    </location>
</feature>
<dbReference type="RefSeq" id="WP_377935145.1">
    <property type="nucleotide sequence ID" value="NZ_JBHUMF010000026.1"/>
</dbReference>
<keyword evidence="1" id="KW-0812">Transmembrane</keyword>
<keyword evidence="1" id="KW-0472">Membrane</keyword>
<dbReference type="EMBL" id="JBHUMF010000026">
    <property type="protein sequence ID" value="MFD2681169.1"/>
    <property type="molecule type" value="Genomic_DNA"/>
</dbReference>
<organism evidence="2 3">
    <name type="scientific">Bacillus seohaeanensis</name>
    <dbReference type="NCBI Taxonomy" id="284580"/>
    <lineage>
        <taxon>Bacteria</taxon>
        <taxon>Bacillati</taxon>
        <taxon>Bacillota</taxon>
        <taxon>Bacilli</taxon>
        <taxon>Bacillales</taxon>
        <taxon>Bacillaceae</taxon>
        <taxon>Bacillus</taxon>
    </lineage>
</organism>
<evidence type="ECO:0000313" key="3">
    <source>
        <dbReference type="Proteomes" id="UP001597506"/>
    </source>
</evidence>
<feature type="transmembrane region" description="Helical" evidence="1">
    <location>
        <begin position="6"/>
        <end position="25"/>
    </location>
</feature>
<keyword evidence="1" id="KW-1133">Transmembrane helix</keyword>
<evidence type="ECO:0000256" key="1">
    <source>
        <dbReference type="SAM" id="Phobius"/>
    </source>
</evidence>
<dbReference type="InterPro" id="IPR014245">
    <property type="entry name" value="Spore_III_AF"/>
</dbReference>
<keyword evidence="3" id="KW-1185">Reference proteome</keyword>
<sequence>MAFLTEWITNIIVFVLLATVIDMLLPSSSMKKYTKIVTGLLLITIILTPLLKLLSSDFDDVVNEMTLSSDSTNNSVENLIEIKKKEIQASQRAYILEQMGVQMKQEVEKEMMEKHGKQVVTVSLEAEDENLENLPESISKVTVVLAEPQEEGAVETVKRVDINTRDGAKKDKPDHETSQLASALAEIWNLPKDQIVVIVQGGMGEGNEL</sequence>
<name>A0ABW5RSN6_9BACI</name>
<protein>
    <submittedName>
        <fullName evidence="2">Stage III sporulation protein AF</fullName>
    </submittedName>
</protein>
<comment type="caution">
    <text evidence="2">The sequence shown here is derived from an EMBL/GenBank/DDBJ whole genome shotgun (WGS) entry which is preliminary data.</text>
</comment>
<evidence type="ECO:0000313" key="2">
    <source>
        <dbReference type="EMBL" id="MFD2681169.1"/>
    </source>
</evidence>
<proteinExistence type="predicted"/>
<accession>A0ABW5RSN6</accession>
<reference evidence="3" key="1">
    <citation type="journal article" date="2019" name="Int. J. Syst. Evol. Microbiol.">
        <title>The Global Catalogue of Microorganisms (GCM) 10K type strain sequencing project: providing services to taxonomists for standard genome sequencing and annotation.</title>
        <authorList>
            <consortium name="The Broad Institute Genomics Platform"/>
            <consortium name="The Broad Institute Genome Sequencing Center for Infectious Disease"/>
            <person name="Wu L."/>
            <person name="Ma J."/>
        </authorList>
    </citation>
    <scope>NUCLEOTIDE SEQUENCE [LARGE SCALE GENOMIC DNA]</scope>
    <source>
        <strain evidence="3">KCTC 3913</strain>
    </source>
</reference>